<organism evidence="2 3">
    <name type="scientific">Kitasatospora herbaricolor</name>
    <dbReference type="NCBI Taxonomy" id="68217"/>
    <lineage>
        <taxon>Bacteria</taxon>
        <taxon>Bacillati</taxon>
        <taxon>Actinomycetota</taxon>
        <taxon>Actinomycetes</taxon>
        <taxon>Kitasatosporales</taxon>
        <taxon>Streptomycetaceae</taxon>
        <taxon>Kitasatospora</taxon>
    </lineage>
</organism>
<sequence>MDHDERRQPPFRDGPLNDSAEIARERPGQHVVPQYSTLDDTVLGILADTGLAPSGWIPRR</sequence>
<protein>
    <recommendedName>
        <fullName evidence="4">Transposase</fullName>
    </recommendedName>
</protein>
<dbReference type="EMBL" id="CP108482">
    <property type="protein sequence ID" value="WUS60434.1"/>
    <property type="molecule type" value="Genomic_DNA"/>
</dbReference>
<gene>
    <name evidence="2" type="ORF">OG469_36090</name>
</gene>
<proteinExistence type="predicted"/>
<evidence type="ECO:0008006" key="4">
    <source>
        <dbReference type="Google" id="ProtNLM"/>
    </source>
</evidence>
<feature type="compositionally biased region" description="Basic and acidic residues" evidence="1">
    <location>
        <begin position="1"/>
        <end position="10"/>
    </location>
</feature>
<keyword evidence="3" id="KW-1185">Reference proteome</keyword>
<evidence type="ECO:0000313" key="3">
    <source>
        <dbReference type="Proteomes" id="UP001432014"/>
    </source>
</evidence>
<evidence type="ECO:0000313" key="2">
    <source>
        <dbReference type="EMBL" id="WUS60434.1"/>
    </source>
</evidence>
<evidence type="ECO:0000256" key="1">
    <source>
        <dbReference type="SAM" id="MobiDB-lite"/>
    </source>
</evidence>
<dbReference type="RefSeq" id="WP_329493465.1">
    <property type="nucleotide sequence ID" value="NZ_CP108460.1"/>
</dbReference>
<dbReference type="Proteomes" id="UP001432014">
    <property type="component" value="Chromosome"/>
</dbReference>
<name>A0ABZ1WID5_9ACTN</name>
<reference evidence="2 3" key="1">
    <citation type="submission" date="2022-10" db="EMBL/GenBank/DDBJ databases">
        <title>The complete genomes of actinobacterial strains from the NBC collection.</title>
        <authorList>
            <person name="Joergensen T.S."/>
            <person name="Alvarez Arevalo M."/>
            <person name="Sterndorff E.B."/>
            <person name="Faurdal D."/>
            <person name="Vuksanovic O."/>
            <person name="Mourched A.-S."/>
            <person name="Charusanti P."/>
            <person name="Shaw S."/>
            <person name="Blin K."/>
            <person name="Weber T."/>
        </authorList>
    </citation>
    <scope>NUCLEOTIDE SEQUENCE [LARGE SCALE GENOMIC DNA]</scope>
    <source>
        <strain evidence="2 3">NBC_01247</strain>
    </source>
</reference>
<accession>A0ABZ1WID5</accession>
<feature type="region of interest" description="Disordered" evidence="1">
    <location>
        <begin position="1"/>
        <end position="31"/>
    </location>
</feature>